<protein>
    <submittedName>
        <fullName evidence="1">Uncharacterized protein</fullName>
    </submittedName>
</protein>
<evidence type="ECO:0000313" key="1">
    <source>
        <dbReference type="EMBL" id="MEK8126357.1"/>
    </source>
</evidence>
<reference evidence="1 2" key="1">
    <citation type="submission" date="2024-04" db="EMBL/GenBank/DDBJ databases">
        <title>draft genome sequnece of Paenibacillus filicis.</title>
        <authorList>
            <person name="Kim D.-U."/>
        </authorList>
    </citation>
    <scope>NUCLEOTIDE SEQUENCE [LARGE SCALE GENOMIC DNA]</scope>
    <source>
        <strain evidence="1 2">KACC14197</strain>
    </source>
</reference>
<dbReference type="RefSeq" id="WP_341413417.1">
    <property type="nucleotide sequence ID" value="NZ_JBBPCC010000001.1"/>
</dbReference>
<keyword evidence="2" id="KW-1185">Reference proteome</keyword>
<comment type="caution">
    <text evidence="1">The sequence shown here is derived from an EMBL/GenBank/DDBJ whole genome shotgun (WGS) entry which is preliminary data.</text>
</comment>
<sequence length="201" mass="22884">MSWSESFGRIAAQLAQHRPSLYPMEELDDLTSLKIAKIPVDGFAGEHRSYALAVKAGLLLLNESLEESHELSQSLHSREGSYWHGVMHRMEGDYPNASYWFRMAGGHPAQEAWTSLIREKLVETGEDCFGSPSFAGKLEAWTEDGRFDPVGFNGLVELQVTRVRNERVEQWLMDLQVAEMHTLLQHCYTQSGGEGTWRERR</sequence>
<dbReference type="EMBL" id="JBBPCC010000001">
    <property type="protein sequence ID" value="MEK8126357.1"/>
    <property type="molecule type" value="Genomic_DNA"/>
</dbReference>
<dbReference type="Proteomes" id="UP001469365">
    <property type="component" value="Unassembled WGS sequence"/>
</dbReference>
<gene>
    <name evidence="1" type="ORF">WMW72_00355</name>
</gene>
<accession>A0ABU9DDY3</accession>
<evidence type="ECO:0000313" key="2">
    <source>
        <dbReference type="Proteomes" id="UP001469365"/>
    </source>
</evidence>
<proteinExistence type="predicted"/>
<organism evidence="1 2">
    <name type="scientific">Paenibacillus filicis</name>
    <dbReference type="NCBI Taxonomy" id="669464"/>
    <lineage>
        <taxon>Bacteria</taxon>
        <taxon>Bacillati</taxon>
        <taxon>Bacillota</taxon>
        <taxon>Bacilli</taxon>
        <taxon>Bacillales</taxon>
        <taxon>Paenibacillaceae</taxon>
        <taxon>Paenibacillus</taxon>
    </lineage>
</organism>
<name>A0ABU9DDY3_9BACL</name>